<keyword evidence="2" id="KW-1185">Reference proteome</keyword>
<evidence type="ECO:0000313" key="2">
    <source>
        <dbReference type="Proteomes" id="UP000654471"/>
    </source>
</evidence>
<evidence type="ECO:0000313" key="1">
    <source>
        <dbReference type="EMBL" id="GGU86895.1"/>
    </source>
</evidence>
<dbReference type="Proteomes" id="UP000654471">
    <property type="component" value="Unassembled WGS sequence"/>
</dbReference>
<dbReference type="EMBL" id="BMRP01000029">
    <property type="protein sequence ID" value="GGU86895.1"/>
    <property type="molecule type" value="Genomic_DNA"/>
</dbReference>
<accession>A0ABQ2VJU6</accession>
<name>A0ABQ2VJU6_9ACTN</name>
<gene>
    <name evidence="1" type="ORF">GCM10010211_61200</name>
</gene>
<organism evidence="1 2">
    <name type="scientific">Streptomyces albospinus</name>
    <dbReference type="NCBI Taxonomy" id="285515"/>
    <lineage>
        <taxon>Bacteria</taxon>
        <taxon>Bacillati</taxon>
        <taxon>Actinomycetota</taxon>
        <taxon>Actinomycetes</taxon>
        <taxon>Kitasatosporales</taxon>
        <taxon>Streptomycetaceae</taxon>
        <taxon>Streptomyces</taxon>
    </lineage>
</organism>
<reference evidence="2" key="1">
    <citation type="journal article" date="2019" name="Int. J. Syst. Evol. Microbiol.">
        <title>The Global Catalogue of Microorganisms (GCM) 10K type strain sequencing project: providing services to taxonomists for standard genome sequencing and annotation.</title>
        <authorList>
            <consortium name="The Broad Institute Genomics Platform"/>
            <consortium name="The Broad Institute Genome Sequencing Center for Infectious Disease"/>
            <person name="Wu L."/>
            <person name="Ma J."/>
        </authorList>
    </citation>
    <scope>NUCLEOTIDE SEQUENCE [LARGE SCALE GENOMIC DNA]</scope>
    <source>
        <strain evidence="2">JCM 3399</strain>
    </source>
</reference>
<protein>
    <submittedName>
        <fullName evidence="1">Uncharacterized protein</fullName>
    </submittedName>
</protein>
<sequence length="121" mass="12828">MPVDLLSRVAELRAELGLGLPFAVGPAGGGVVVAFEPVAFARLVVPAVHGFRGVGVLVEESLEVGSGLVRSRCSCTRASGKSLLTPRESTPVIDQGCALTRGVRMRTRARLPGRVWLRQPR</sequence>
<proteinExistence type="predicted"/>
<comment type="caution">
    <text evidence="1">The sequence shown here is derived from an EMBL/GenBank/DDBJ whole genome shotgun (WGS) entry which is preliminary data.</text>
</comment>